<dbReference type="Pfam" id="PF01032">
    <property type="entry name" value="FecCD"/>
    <property type="match status" value="1"/>
</dbReference>
<dbReference type="RefSeq" id="WP_068271911.1">
    <property type="nucleotide sequence ID" value="NZ_LQZG01000001.1"/>
</dbReference>
<evidence type="ECO:0000256" key="4">
    <source>
        <dbReference type="ARBA" id="ARBA00022475"/>
    </source>
</evidence>
<dbReference type="CDD" id="cd06550">
    <property type="entry name" value="TM_ABC_iron-siderophores_like"/>
    <property type="match status" value="1"/>
</dbReference>
<keyword evidence="5 8" id="KW-0812">Transmembrane</keyword>
<comment type="caution">
    <text evidence="9">The sequence shown here is derived from an EMBL/GenBank/DDBJ whole genome shotgun (WGS) entry which is preliminary data.</text>
</comment>
<evidence type="ECO:0000256" key="1">
    <source>
        <dbReference type="ARBA" id="ARBA00004651"/>
    </source>
</evidence>
<keyword evidence="10" id="KW-1185">Reference proteome</keyword>
<feature type="transmembrane region" description="Helical" evidence="8">
    <location>
        <begin position="129"/>
        <end position="151"/>
    </location>
</feature>
<keyword evidence="6 8" id="KW-1133">Transmembrane helix</keyword>
<reference evidence="9 10" key="1">
    <citation type="submission" date="2016-01" db="EMBL/GenBank/DDBJ databases">
        <title>Janibacter melonis strain CD11_4 genome sequencing and assembly.</title>
        <authorList>
            <person name="Nair G.R."/>
            <person name="Kaur G."/>
            <person name="Chander A.M."/>
            <person name="Mayilraj S."/>
        </authorList>
    </citation>
    <scope>NUCLEOTIDE SEQUENCE [LARGE SCALE GENOMIC DNA]</scope>
    <source>
        <strain evidence="9 10">CD11-4</strain>
    </source>
</reference>
<keyword evidence="7 8" id="KW-0472">Membrane</keyword>
<protein>
    <submittedName>
        <fullName evidence="9">ABC transporter permease</fullName>
    </submittedName>
</protein>
<evidence type="ECO:0000256" key="6">
    <source>
        <dbReference type="ARBA" id="ARBA00022989"/>
    </source>
</evidence>
<feature type="transmembrane region" description="Helical" evidence="8">
    <location>
        <begin position="229"/>
        <end position="250"/>
    </location>
</feature>
<dbReference type="GO" id="GO:0022857">
    <property type="term" value="F:transmembrane transporter activity"/>
    <property type="evidence" value="ECO:0007669"/>
    <property type="project" value="InterPro"/>
</dbReference>
<name>A0A176QGM9_9MICO</name>
<dbReference type="PANTHER" id="PTHR30472">
    <property type="entry name" value="FERRIC ENTEROBACTIN TRANSPORT SYSTEM PERMEASE PROTEIN"/>
    <property type="match status" value="1"/>
</dbReference>
<dbReference type="Gene3D" id="1.10.3470.10">
    <property type="entry name" value="ABC transporter involved in vitamin B12 uptake, BtuC"/>
    <property type="match status" value="1"/>
</dbReference>
<comment type="subcellular location">
    <subcellularLocation>
        <location evidence="1">Cell membrane</location>
        <topology evidence="1">Multi-pass membrane protein</topology>
    </subcellularLocation>
</comment>
<dbReference type="InterPro" id="IPR037294">
    <property type="entry name" value="ABC_BtuC-like"/>
</dbReference>
<dbReference type="GO" id="GO:0005886">
    <property type="term" value="C:plasma membrane"/>
    <property type="evidence" value="ECO:0007669"/>
    <property type="project" value="UniProtKB-SubCell"/>
</dbReference>
<dbReference type="EMBL" id="LQZG01000001">
    <property type="protein sequence ID" value="OAB88975.1"/>
    <property type="molecule type" value="Genomic_DNA"/>
</dbReference>
<feature type="transmembrane region" description="Helical" evidence="8">
    <location>
        <begin position="39"/>
        <end position="61"/>
    </location>
</feature>
<accession>A0A176QGM9</accession>
<evidence type="ECO:0000256" key="3">
    <source>
        <dbReference type="ARBA" id="ARBA00022448"/>
    </source>
</evidence>
<proteinExistence type="inferred from homology"/>
<evidence type="ECO:0000256" key="5">
    <source>
        <dbReference type="ARBA" id="ARBA00022692"/>
    </source>
</evidence>
<comment type="similarity">
    <text evidence="2">Belongs to the binding-protein-dependent transport system permease family. FecCD subfamily.</text>
</comment>
<sequence length="375" mass="38095">MPQPAPPTAGPATPSPARRTTLLAQDDLGVAGRRRRTTAWLLGLGAGLLVTLVLAVGIGAVTVPAGTTLRVVGHHSLGIGERTWSLSRDAIIWDVRLPRVVLGAAVGAGLAVCGVALQAMVRNVLADPYLLGVSSGASSGAAAAILFGVGAGLGQHALPVSAFAGALAASLLVLVVARSGGRVTSIRLLLAGVAVGYALYALTSFLIFAADSAEGSRSVLFWLLGSLGLASWTAPLAVVCVVVLGTVLVLTHAGRRLDVLAIGDETAQTLGLTPDRLRVRLLVLVSLCIGVVVSAAGSIGFVGLVVPHLARRAVGSSHRAVVPVAALMGAILLVWADVVARTLLQPQEIPIGILTSLVGAPFLLVLIRRMHVSST</sequence>
<dbReference type="AlphaFoldDB" id="A0A176QGM9"/>
<dbReference type="GO" id="GO:0033214">
    <property type="term" value="P:siderophore-iron import into cell"/>
    <property type="evidence" value="ECO:0007669"/>
    <property type="project" value="TreeGrafter"/>
</dbReference>
<dbReference type="PANTHER" id="PTHR30472:SF67">
    <property type="entry name" value="PERMEASE OF ABC TRANSPORTER-RELATED"/>
    <property type="match status" value="1"/>
</dbReference>
<gene>
    <name evidence="9" type="ORF">AWH69_04225</name>
</gene>
<evidence type="ECO:0000313" key="9">
    <source>
        <dbReference type="EMBL" id="OAB88975.1"/>
    </source>
</evidence>
<keyword evidence="4" id="KW-1003">Cell membrane</keyword>
<evidence type="ECO:0000313" key="10">
    <source>
        <dbReference type="Proteomes" id="UP000076976"/>
    </source>
</evidence>
<keyword evidence="3" id="KW-0813">Transport</keyword>
<feature type="transmembrane region" description="Helical" evidence="8">
    <location>
        <begin position="320"/>
        <end position="339"/>
    </location>
</feature>
<evidence type="ECO:0000256" key="8">
    <source>
        <dbReference type="SAM" id="Phobius"/>
    </source>
</evidence>
<feature type="transmembrane region" description="Helical" evidence="8">
    <location>
        <begin position="351"/>
        <end position="370"/>
    </location>
</feature>
<evidence type="ECO:0000256" key="2">
    <source>
        <dbReference type="ARBA" id="ARBA00007935"/>
    </source>
</evidence>
<feature type="transmembrane region" description="Helical" evidence="8">
    <location>
        <begin position="97"/>
        <end position="117"/>
    </location>
</feature>
<feature type="transmembrane region" description="Helical" evidence="8">
    <location>
        <begin position="281"/>
        <end position="308"/>
    </location>
</feature>
<dbReference type="InterPro" id="IPR000522">
    <property type="entry name" value="ABC_transptr_permease_BtuC"/>
</dbReference>
<dbReference type="Proteomes" id="UP000076976">
    <property type="component" value="Unassembled WGS sequence"/>
</dbReference>
<dbReference type="FunFam" id="1.10.3470.10:FF:000001">
    <property type="entry name" value="Vitamin B12 ABC transporter permease BtuC"/>
    <property type="match status" value="1"/>
</dbReference>
<organism evidence="9 10">
    <name type="scientific">Janibacter melonis</name>
    <dbReference type="NCBI Taxonomy" id="262209"/>
    <lineage>
        <taxon>Bacteria</taxon>
        <taxon>Bacillati</taxon>
        <taxon>Actinomycetota</taxon>
        <taxon>Actinomycetes</taxon>
        <taxon>Micrococcales</taxon>
        <taxon>Intrasporangiaceae</taxon>
        <taxon>Janibacter</taxon>
    </lineage>
</organism>
<feature type="transmembrane region" description="Helical" evidence="8">
    <location>
        <begin position="157"/>
        <end position="176"/>
    </location>
</feature>
<evidence type="ECO:0000256" key="7">
    <source>
        <dbReference type="ARBA" id="ARBA00023136"/>
    </source>
</evidence>
<dbReference type="SUPFAM" id="SSF81345">
    <property type="entry name" value="ABC transporter involved in vitamin B12 uptake, BtuC"/>
    <property type="match status" value="1"/>
</dbReference>
<dbReference type="STRING" id="262209.AWH69_04225"/>
<feature type="transmembrane region" description="Helical" evidence="8">
    <location>
        <begin position="188"/>
        <end position="209"/>
    </location>
</feature>